<keyword evidence="1" id="KW-0472">Membrane</keyword>
<dbReference type="EMBL" id="HBUF01345146">
    <property type="protein sequence ID" value="CAG6708589.1"/>
    <property type="molecule type" value="Transcribed_RNA"/>
</dbReference>
<evidence type="ECO:0000313" key="2">
    <source>
        <dbReference type="EMBL" id="CAG6708589.1"/>
    </source>
</evidence>
<organism evidence="2">
    <name type="scientific">Cacopsylla melanoneura</name>
    <dbReference type="NCBI Taxonomy" id="428564"/>
    <lineage>
        <taxon>Eukaryota</taxon>
        <taxon>Metazoa</taxon>
        <taxon>Ecdysozoa</taxon>
        <taxon>Arthropoda</taxon>
        <taxon>Hexapoda</taxon>
        <taxon>Insecta</taxon>
        <taxon>Pterygota</taxon>
        <taxon>Neoptera</taxon>
        <taxon>Paraneoptera</taxon>
        <taxon>Hemiptera</taxon>
        <taxon>Sternorrhyncha</taxon>
        <taxon>Psylloidea</taxon>
        <taxon>Psyllidae</taxon>
        <taxon>Psyllinae</taxon>
        <taxon>Cacopsylla</taxon>
    </lineage>
</organism>
<protein>
    <submittedName>
        <fullName evidence="2">Uncharacterized protein</fullName>
    </submittedName>
</protein>
<evidence type="ECO:0000256" key="1">
    <source>
        <dbReference type="SAM" id="Phobius"/>
    </source>
</evidence>
<feature type="transmembrane region" description="Helical" evidence="1">
    <location>
        <begin position="27"/>
        <end position="47"/>
    </location>
</feature>
<keyword evidence="1" id="KW-0812">Transmembrane</keyword>
<sequence length="99" mass="11160">MSCAPHSLLLPFLDVFAQFLFTFPLLLFLVVFAQFLSSLFLLSFYFMSCSLNSSSSTSLKTVLTVSKTVLTVSKTVLTVLFDKKRTVIYVFFHSGQHAF</sequence>
<name>A0A8D8XVC9_9HEMI</name>
<reference evidence="2" key="1">
    <citation type="submission" date="2021-05" db="EMBL/GenBank/DDBJ databases">
        <authorList>
            <person name="Alioto T."/>
            <person name="Alioto T."/>
            <person name="Gomez Garrido J."/>
        </authorList>
    </citation>
    <scope>NUCLEOTIDE SEQUENCE</scope>
</reference>
<accession>A0A8D8XVC9</accession>
<keyword evidence="1" id="KW-1133">Transmembrane helix</keyword>
<dbReference type="AlphaFoldDB" id="A0A8D8XVC9"/>
<proteinExistence type="predicted"/>